<reference evidence="2" key="1">
    <citation type="submission" date="2022-08" db="EMBL/GenBank/DDBJ databases">
        <authorList>
            <person name="Gutierrez-Valencia J."/>
        </authorList>
    </citation>
    <scope>NUCLEOTIDE SEQUENCE</scope>
</reference>
<protein>
    <recommendedName>
        <fullName evidence="1">F-box domain-containing protein</fullName>
    </recommendedName>
</protein>
<dbReference type="Gene3D" id="1.20.1280.50">
    <property type="match status" value="1"/>
</dbReference>
<accession>A0AAV0J3B0</accession>
<dbReference type="Gene3D" id="3.40.1000.30">
    <property type="match status" value="1"/>
</dbReference>
<gene>
    <name evidence="2" type="ORF">LITE_LOCUS12392</name>
</gene>
<dbReference type="PANTHER" id="PTHR47602">
    <property type="entry name" value="F-BOX PROTEIN SKIP22"/>
    <property type="match status" value="1"/>
</dbReference>
<keyword evidence="3" id="KW-1185">Reference proteome</keyword>
<name>A0AAV0J3B0_9ROSI</name>
<evidence type="ECO:0000259" key="1">
    <source>
        <dbReference type="PROSITE" id="PS50181"/>
    </source>
</evidence>
<dbReference type="PROSITE" id="PS50181">
    <property type="entry name" value="FBOX"/>
    <property type="match status" value="1"/>
</dbReference>
<organism evidence="2 3">
    <name type="scientific">Linum tenue</name>
    <dbReference type="NCBI Taxonomy" id="586396"/>
    <lineage>
        <taxon>Eukaryota</taxon>
        <taxon>Viridiplantae</taxon>
        <taxon>Streptophyta</taxon>
        <taxon>Embryophyta</taxon>
        <taxon>Tracheophyta</taxon>
        <taxon>Spermatophyta</taxon>
        <taxon>Magnoliopsida</taxon>
        <taxon>eudicotyledons</taxon>
        <taxon>Gunneridae</taxon>
        <taxon>Pentapetalae</taxon>
        <taxon>rosids</taxon>
        <taxon>fabids</taxon>
        <taxon>Malpighiales</taxon>
        <taxon>Linaceae</taxon>
        <taxon>Linum</taxon>
    </lineage>
</organism>
<dbReference type="InterPro" id="IPR001810">
    <property type="entry name" value="F-box_dom"/>
</dbReference>
<dbReference type="SUPFAM" id="SSF81383">
    <property type="entry name" value="F-box domain"/>
    <property type="match status" value="1"/>
</dbReference>
<sequence length="260" mass="29153">MDLWLRSLKSKAIQLLVTEIDSVFLEFGFVGYHTVDQKNFLDCRNSTLSVSYTLPALNDQTKNKVPPSVQVKFQPLGNFLVICGSLARENGSPLRKLIFNKAGAFASVITSGDVTEFRRTIKDGLCFPLLIDITEEAGLPVPNCFSTLPDELKLGIMALLPAEALARMECVCAGLRSLSASSNQLWEAKYCEVFGKVVVVAEAGSSSFVEKNWRKRFARRAEKKRKLAKEQEEKTGLLLGKRARWMRDYYIKSKRGVRGY</sequence>
<dbReference type="EMBL" id="CAMGYJ010000004">
    <property type="protein sequence ID" value="CAI0404292.1"/>
    <property type="molecule type" value="Genomic_DNA"/>
</dbReference>
<dbReference type="Proteomes" id="UP001154282">
    <property type="component" value="Unassembled WGS sequence"/>
</dbReference>
<dbReference type="PANTHER" id="PTHR47602:SF2">
    <property type="entry name" value="F-BOX PROTEIN SKIP22"/>
    <property type="match status" value="1"/>
</dbReference>
<proteinExistence type="predicted"/>
<evidence type="ECO:0000313" key="2">
    <source>
        <dbReference type="EMBL" id="CAI0404292.1"/>
    </source>
</evidence>
<dbReference type="AlphaFoldDB" id="A0AAV0J3B0"/>
<feature type="domain" description="F-box" evidence="1">
    <location>
        <begin position="142"/>
        <end position="189"/>
    </location>
</feature>
<dbReference type="InterPro" id="IPR036047">
    <property type="entry name" value="F-box-like_dom_sf"/>
</dbReference>
<dbReference type="Pfam" id="PF12937">
    <property type="entry name" value="F-box-like"/>
    <property type="match status" value="1"/>
</dbReference>
<evidence type="ECO:0000313" key="3">
    <source>
        <dbReference type="Proteomes" id="UP001154282"/>
    </source>
</evidence>
<comment type="caution">
    <text evidence="2">The sequence shown here is derived from an EMBL/GenBank/DDBJ whole genome shotgun (WGS) entry which is preliminary data.</text>
</comment>